<dbReference type="Pfam" id="PF06245">
    <property type="entry name" value="DUF1015"/>
    <property type="match status" value="1"/>
</dbReference>
<dbReference type="InterPro" id="IPR008323">
    <property type="entry name" value="UCP033563"/>
</dbReference>
<gene>
    <name evidence="1" type="ORF">A2438_06520</name>
</gene>
<organism evidence="1 2">
    <name type="scientific">candidate division WOR-1 bacterium RIFOXYC2_FULL_46_14</name>
    <dbReference type="NCBI Taxonomy" id="1802587"/>
    <lineage>
        <taxon>Bacteria</taxon>
        <taxon>Bacillati</taxon>
        <taxon>Saganbacteria</taxon>
    </lineage>
</organism>
<reference evidence="1 2" key="1">
    <citation type="journal article" date="2016" name="Nat. Commun.">
        <title>Thousands of microbial genomes shed light on interconnected biogeochemical processes in an aquifer system.</title>
        <authorList>
            <person name="Anantharaman K."/>
            <person name="Brown C.T."/>
            <person name="Hug L.A."/>
            <person name="Sharon I."/>
            <person name="Castelle C.J."/>
            <person name="Probst A.J."/>
            <person name="Thomas B.C."/>
            <person name="Singh A."/>
            <person name="Wilkins M.J."/>
            <person name="Karaoz U."/>
            <person name="Brodie E.L."/>
            <person name="Williams K.H."/>
            <person name="Hubbard S.S."/>
            <person name="Banfield J.F."/>
        </authorList>
    </citation>
    <scope>NUCLEOTIDE SEQUENCE [LARGE SCALE GENOMIC DNA]</scope>
</reference>
<protein>
    <recommendedName>
        <fullName evidence="3">DUF1015 domain-containing protein</fullName>
    </recommendedName>
</protein>
<dbReference type="AlphaFoldDB" id="A0A1F4U754"/>
<dbReference type="Proteomes" id="UP000179242">
    <property type="component" value="Unassembled WGS sequence"/>
</dbReference>
<dbReference type="PANTHER" id="PTHR36454:SF1">
    <property type="entry name" value="DUF1015 DOMAIN-CONTAINING PROTEIN"/>
    <property type="match status" value="1"/>
</dbReference>
<evidence type="ECO:0000313" key="1">
    <source>
        <dbReference type="EMBL" id="OGC40650.1"/>
    </source>
</evidence>
<name>A0A1F4U754_UNCSA</name>
<comment type="caution">
    <text evidence="1">The sequence shown here is derived from an EMBL/GenBank/DDBJ whole genome shotgun (WGS) entry which is preliminary data.</text>
</comment>
<evidence type="ECO:0000313" key="2">
    <source>
        <dbReference type="Proteomes" id="UP000179242"/>
    </source>
</evidence>
<dbReference type="PANTHER" id="PTHR36454">
    <property type="entry name" value="LMO2823 PROTEIN"/>
    <property type="match status" value="1"/>
</dbReference>
<accession>A0A1F4U754</accession>
<evidence type="ECO:0008006" key="3">
    <source>
        <dbReference type="Google" id="ProtNLM"/>
    </source>
</evidence>
<dbReference type="EMBL" id="MEUJ01000003">
    <property type="protein sequence ID" value="OGC40650.1"/>
    <property type="molecule type" value="Genomic_DNA"/>
</dbReference>
<proteinExistence type="predicted"/>
<sequence length="449" mass="52487">MVNVFPFRGILYEKKKIKNLAKVMTPPYDVINPSEQEYYYEESPYNIIRLILGQEFPNDSRYNNKYLRSAAFLKGWLHHGILKQDGKPALYLYEQSFLVKGKRYRRLGFIALLRLEDFEKGKVFPHENTLSKPKLDRLELLRACSSNFENIFTIYSDDKLKTMKPFKKYLRRQPAIKVKDKLNTVHSLWRVDDRTTIIKVMKEMKDKPVFIADGHHRYEASLRYRNEMRERSTRFSEDESYNHIMAFFTPIEGEGLVVLPIHRLVKVPSGFDFERFREELGIYFDINTVPFSKRTEKQARLKALSALESTGKEKNAFLLSIRNSNQYLILSLRDKAIIRELVPDKPAAYQELDVTVLQAVVIGKILNISPETLTFPKEANEGLDKVLSGEFDLAFILNPTKITDVIEIAKEYEKMPQKSTFFFPKLLSGLVLNHIAYNEKVVFEEKPED</sequence>
<dbReference type="PIRSF" id="PIRSF033563">
    <property type="entry name" value="UCP033563"/>
    <property type="match status" value="1"/>
</dbReference>